<keyword evidence="7 10" id="KW-0119">Carbohydrate metabolism</keyword>
<comment type="catalytic activity">
    <reaction evidence="1 10">
        <text>Transfers a segment of a (1-&gt;4)-alpha-D-glucan to a new position in an acceptor, which may be glucose or a (1-&gt;4)-alpha-D-glucan.</text>
        <dbReference type="EC" id="2.4.1.25"/>
    </reaction>
</comment>
<dbReference type="Proteomes" id="UP000619788">
    <property type="component" value="Unassembled WGS sequence"/>
</dbReference>
<evidence type="ECO:0000256" key="10">
    <source>
        <dbReference type="RuleBase" id="RU361207"/>
    </source>
</evidence>
<comment type="similarity">
    <text evidence="2 10">Belongs to the disproportionating enzyme family.</text>
</comment>
<dbReference type="InterPro" id="IPR003385">
    <property type="entry name" value="Glyco_hydro_77"/>
</dbReference>
<keyword evidence="12" id="KW-1185">Reference proteome</keyword>
<evidence type="ECO:0000313" key="12">
    <source>
        <dbReference type="Proteomes" id="UP000619788"/>
    </source>
</evidence>
<organism evidence="11 12">
    <name type="scientific">Planobispora siamensis</name>
    <dbReference type="NCBI Taxonomy" id="936338"/>
    <lineage>
        <taxon>Bacteria</taxon>
        <taxon>Bacillati</taxon>
        <taxon>Actinomycetota</taxon>
        <taxon>Actinomycetes</taxon>
        <taxon>Streptosporangiales</taxon>
        <taxon>Streptosporangiaceae</taxon>
        <taxon>Planobispora</taxon>
    </lineage>
</organism>
<keyword evidence="5 10" id="KW-0328">Glycosyltransferase</keyword>
<dbReference type="PANTHER" id="PTHR32438:SF5">
    <property type="entry name" value="4-ALPHA-GLUCANOTRANSFERASE DPE1, CHLOROPLASTIC_AMYLOPLASTIC"/>
    <property type="match status" value="1"/>
</dbReference>
<evidence type="ECO:0000256" key="5">
    <source>
        <dbReference type="ARBA" id="ARBA00022676"/>
    </source>
</evidence>
<dbReference type="GO" id="GO:0004134">
    <property type="term" value="F:4-alpha-glucanotransferase activity"/>
    <property type="evidence" value="ECO:0007669"/>
    <property type="project" value="UniProtKB-EC"/>
</dbReference>
<protein>
    <recommendedName>
        <fullName evidence="4 10">4-alpha-glucanotransferase</fullName>
        <ecNumber evidence="3 10">2.4.1.25</ecNumber>
    </recommendedName>
    <alternativeName>
        <fullName evidence="8 10">Amylomaltase</fullName>
    </alternativeName>
    <alternativeName>
        <fullName evidence="9 10">Disproportionating enzyme</fullName>
    </alternativeName>
</protein>
<keyword evidence="6 10" id="KW-0808">Transferase</keyword>
<dbReference type="PANTHER" id="PTHR32438">
    <property type="entry name" value="4-ALPHA-GLUCANOTRANSFERASE DPE1, CHLOROPLASTIC/AMYLOPLASTIC"/>
    <property type="match status" value="1"/>
</dbReference>
<dbReference type="Gene3D" id="3.20.20.80">
    <property type="entry name" value="Glycosidases"/>
    <property type="match status" value="1"/>
</dbReference>
<evidence type="ECO:0000256" key="1">
    <source>
        <dbReference type="ARBA" id="ARBA00000439"/>
    </source>
</evidence>
<evidence type="ECO:0000256" key="8">
    <source>
        <dbReference type="ARBA" id="ARBA00031423"/>
    </source>
</evidence>
<dbReference type="EC" id="2.4.1.25" evidence="3 10"/>
<evidence type="ECO:0000256" key="3">
    <source>
        <dbReference type="ARBA" id="ARBA00012560"/>
    </source>
</evidence>
<accession>A0A8J3WS96</accession>
<comment type="caution">
    <text evidence="11">The sequence shown here is derived from an EMBL/GenBank/DDBJ whole genome shotgun (WGS) entry which is preliminary data.</text>
</comment>
<dbReference type="SUPFAM" id="SSF51445">
    <property type="entry name" value="(Trans)glycosidases"/>
    <property type="match status" value="1"/>
</dbReference>
<evidence type="ECO:0000256" key="4">
    <source>
        <dbReference type="ARBA" id="ARBA00020295"/>
    </source>
</evidence>
<evidence type="ECO:0000256" key="9">
    <source>
        <dbReference type="ARBA" id="ARBA00031501"/>
    </source>
</evidence>
<evidence type="ECO:0000256" key="6">
    <source>
        <dbReference type="ARBA" id="ARBA00022679"/>
    </source>
</evidence>
<evidence type="ECO:0000256" key="2">
    <source>
        <dbReference type="ARBA" id="ARBA00005684"/>
    </source>
</evidence>
<reference evidence="11 12" key="1">
    <citation type="submission" date="2021-01" db="EMBL/GenBank/DDBJ databases">
        <title>Whole genome shotgun sequence of Planobispora siamensis NBRC 107568.</title>
        <authorList>
            <person name="Komaki H."/>
            <person name="Tamura T."/>
        </authorList>
    </citation>
    <scope>NUCLEOTIDE SEQUENCE [LARGE SCALE GENOMIC DNA]</scope>
    <source>
        <strain evidence="11 12">NBRC 107568</strain>
    </source>
</reference>
<dbReference type="InterPro" id="IPR017853">
    <property type="entry name" value="GH"/>
</dbReference>
<gene>
    <name evidence="11" type="ORF">Psi01_83110</name>
</gene>
<name>A0A8J3WS96_9ACTN</name>
<proteinExistence type="inferred from homology"/>
<dbReference type="AlphaFoldDB" id="A0A8J3WS96"/>
<evidence type="ECO:0000313" key="11">
    <source>
        <dbReference type="EMBL" id="GIH97681.1"/>
    </source>
</evidence>
<evidence type="ECO:0000256" key="7">
    <source>
        <dbReference type="ARBA" id="ARBA00023277"/>
    </source>
</evidence>
<dbReference type="EMBL" id="BOOJ01000094">
    <property type="protein sequence ID" value="GIH97681.1"/>
    <property type="molecule type" value="Genomic_DNA"/>
</dbReference>
<dbReference type="GO" id="GO:0005975">
    <property type="term" value="P:carbohydrate metabolic process"/>
    <property type="evidence" value="ECO:0007669"/>
    <property type="project" value="InterPro"/>
</dbReference>
<dbReference type="Pfam" id="PF02446">
    <property type="entry name" value="Glyco_hydro_77"/>
    <property type="match status" value="1"/>
</dbReference>
<dbReference type="NCBIfam" id="TIGR00217">
    <property type="entry name" value="malQ"/>
    <property type="match status" value="1"/>
</dbReference>
<sequence>MNDEDLQLLAAAHGVATEYEGWRGRVRVPRRTVVAVLRALGVDPAAPPVPHAVKQAAGSPVSHVLRGPAREAAGPAAASRGPALPEPAWGLMVQLYSLRSSGSWGIGDLHDLGVLAEWGARAHGAGFVLVNPLHATEPVPPLEASPYLPVSRRYRSPLYLRLEDVPEWSRLEPAEREGFDKRLARLKERNRTLDPLDRSGTWAVKRQALRLMHRVPRDGARQAAYAEYRRMEGETLTRFATWCALAEAHGPDWRSWPAALRDPQSAQVAEERKRLAERVDFHIWLQWLLDGQLAAAQRRARGAGMAIGMIHDLALGSQAGGADTWADPELVVQGVSVGAPPDAYNQAGQIWNQLPWHRRVLHARSHRPYRELVRAALRHAGGVRIDHALGLFRQWWVPEGLPPQEGTYVSLDHRASIAVIAEEAARAGAVVVGEDVGLPEPWMQDYLADHGILGTPVLWERTDGAGRPLAPSAWREACMATVATHDYPPVAGYLAGDPVTLRARFGLLTRTAEAERADAARALGRWRSALAGLGLLDPAADPGDADGFTVALHEFLSRTPARLVALSLADAVGERRTQNVPGTAGEYPNWRVPLADAGGAPVLLDDLVAGRSRLRLFRRPQR</sequence>
<dbReference type="RefSeq" id="WP_204069671.1">
    <property type="nucleotide sequence ID" value="NZ_BOOJ01000094.1"/>
</dbReference>